<keyword evidence="5 9" id="KW-0784">Thiamine biosynthesis</keyword>
<accession>A0A420X0I3</accession>
<evidence type="ECO:0000256" key="2">
    <source>
        <dbReference type="ARBA" id="ARBA00022679"/>
    </source>
</evidence>
<dbReference type="SUPFAM" id="SSF51391">
    <property type="entry name" value="Thiamin phosphate synthase"/>
    <property type="match status" value="1"/>
</dbReference>
<proteinExistence type="inferred from homology"/>
<comment type="function">
    <text evidence="9">Condenses 4-methyl-5-(beta-hydroxyethyl)thiazole monophosphate (THZ-P) and 2-methyl-4-amino-5-hydroxymethyl pyrimidine pyrophosphate (HMP-PP) to form thiamine monophosphate (TMP).</text>
</comment>
<dbReference type="InterPro" id="IPR034291">
    <property type="entry name" value="TMP_synthase"/>
</dbReference>
<dbReference type="GO" id="GO:0000287">
    <property type="term" value="F:magnesium ion binding"/>
    <property type="evidence" value="ECO:0007669"/>
    <property type="project" value="UniProtKB-UniRule"/>
</dbReference>
<feature type="binding site" evidence="9">
    <location>
        <begin position="147"/>
        <end position="149"/>
    </location>
    <ligand>
        <name>2-[(2R,5Z)-2-carboxy-4-methylthiazol-5(2H)-ylidene]ethyl phosphate</name>
        <dbReference type="ChEBI" id="CHEBI:62899"/>
    </ligand>
</feature>
<comment type="catalytic activity">
    <reaction evidence="8 9 10">
        <text>2-[(2R,5Z)-2-carboxy-4-methylthiazol-5(2H)-ylidene]ethyl phosphate + 4-amino-2-methyl-5-(diphosphooxymethyl)pyrimidine + 2 H(+) = thiamine phosphate + CO2 + diphosphate</text>
        <dbReference type="Rhea" id="RHEA:47844"/>
        <dbReference type="ChEBI" id="CHEBI:15378"/>
        <dbReference type="ChEBI" id="CHEBI:16526"/>
        <dbReference type="ChEBI" id="CHEBI:33019"/>
        <dbReference type="ChEBI" id="CHEBI:37575"/>
        <dbReference type="ChEBI" id="CHEBI:57841"/>
        <dbReference type="ChEBI" id="CHEBI:62899"/>
        <dbReference type="EC" id="2.5.1.3"/>
    </reaction>
</comment>
<comment type="catalytic activity">
    <reaction evidence="6 9 10">
        <text>4-methyl-5-(2-phosphooxyethyl)-thiazole + 4-amino-2-methyl-5-(diphosphooxymethyl)pyrimidine + H(+) = thiamine phosphate + diphosphate</text>
        <dbReference type="Rhea" id="RHEA:22328"/>
        <dbReference type="ChEBI" id="CHEBI:15378"/>
        <dbReference type="ChEBI" id="CHEBI:33019"/>
        <dbReference type="ChEBI" id="CHEBI:37575"/>
        <dbReference type="ChEBI" id="CHEBI:57841"/>
        <dbReference type="ChEBI" id="CHEBI:58296"/>
        <dbReference type="EC" id="2.5.1.3"/>
    </reaction>
</comment>
<evidence type="ECO:0000256" key="8">
    <source>
        <dbReference type="ARBA" id="ARBA00047883"/>
    </source>
</evidence>
<dbReference type="InterPro" id="IPR036206">
    <property type="entry name" value="ThiamineP_synth_sf"/>
</dbReference>
<feature type="binding site" evidence="9">
    <location>
        <position position="176"/>
    </location>
    <ligand>
        <name>2-[(2R,5Z)-2-carboxy-4-methylthiazol-5(2H)-ylidene]ethyl phosphate</name>
        <dbReference type="ChEBI" id="CHEBI:62899"/>
    </ligand>
</feature>
<keyword evidence="14" id="KW-1185">Reference proteome</keyword>
<dbReference type="PANTHER" id="PTHR20857:SF15">
    <property type="entry name" value="THIAMINE-PHOSPHATE SYNTHASE"/>
    <property type="match status" value="1"/>
</dbReference>
<feature type="binding site" evidence="9">
    <location>
        <position position="120"/>
    </location>
    <ligand>
        <name>4-amino-2-methyl-5-(diphosphooxymethyl)pyrimidine</name>
        <dbReference type="ChEBI" id="CHEBI:57841"/>
    </ligand>
</feature>
<dbReference type="PANTHER" id="PTHR20857">
    <property type="entry name" value="THIAMINE-PHOSPHATE PYROPHOSPHORYLASE"/>
    <property type="match status" value="1"/>
</dbReference>
<dbReference type="Proteomes" id="UP000281975">
    <property type="component" value="Unassembled WGS sequence"/>
</dbReference>
<dbReference type="GO" id="GO:0005737">
    <property type="term" value="C:cytoplasm"/>
    <property type="evidence" value="ECO:0007669"/>
    <property type="project" value="TreeGrafter"/>
</dbReference>
<evidence type="ECO:0000313" key="14">
    <source>
        <dbReference type="Proteomes" id="UP000281975"/>
    </source>
</evidence>
<comment type="caution">
    <text evidence="13">The sequence shown here is derived from an EMBL/GenBank/DDBJ whole genome shotgun (WGS) entry which is preliminary data.</text>
</comment>
<dbReference type="InterPro" id="IPR013785">
    <property type="entry name" value="Aldolase_TIM"/>
</dbReference>
<evidence type="ECO:0000256" key="10">
    <source>
        <dbReference type="RuleBase" id="RU003826"/>
    </source>
</evidence>
<feature type="binding site" evidence="9">
    <location>
        <position position="83"/>
    </location>
    <ligand>
        <name>Mg(2+)</name>
        <dbReference type="ChEBI" id="CHEBI:18420"/>
    </ligand>
</feature>
<feature type="binding site" evidence="9">
    <location>
        <begin position="50"/>
        <end position="54"/>
    </location>
    <ligand>
        <name>4-amino-2-methyl-5-(diphosphooxymethyl)pyrimidine</name>
        <dbReference type="ChEBI" id="CHEBI:57841"/>
    </ligand>
</feature>
<keyword evidence="3 9" id="KW-0479">Metal-binding</keyword>
<dbReference type="UniPathway" id="UPA00060">
    <property type="reaction ID" value="UER00141"/>
</dbReference>
<sequence>MICPHPVIEMHESNWQRGVYALTDATLLPDDDTLLTAAEGALRGGLALLQYRDKSSDEAHRYRQAAALAGLCREFATPLIINDDVALAARLGVGVHLGQQDAAVAGARERLGPGVLVGATCHGSLELAARARRAGASYLAFGRFFASRTKPGAPPAELSLLGEAARFGLPRVAIGGIDGDRAARAVAAGADLVAVVHAVFGAGAAASEAAVRELRQRAGFTS</sequence>
<feature type="binding site" evidence="9">
    <location>
        <position position="82"/>
    </location>
    <ligand>
        <name>4-amino-2-methyl-5-(diphosphooxymethyl)pyrimidine</name>
        <dbReference type="ChEBI" id="CHEBI:57841"/>
    </ligand>
</feature>
<evidence type="ECO:0000256" key="7">
    <source>
        <dbReference type="ARBA" id="ARBA00047851"/>
    </source>
</evidence>
<dbReference type="GO" id="GO:0009228">
    <property type="term" value="P:thiamine biosynthetic process"/>
    <property type="evidence" value="ECO:0007669"/>
    <property type="project" value="UniProtKB-KW"/>
</dbReference>
<feature type="domain" description="Thiamine phosphate synthase/TenI" evidence="12">
    <location>
        <begin position="19"/>
        <end position="199"/>
    </location>
</feature>
<protein>
    <recommendedName>
        <fullName evidence="9">Thiamine-phosphate synthase</fullName>
        <shortName evidence="9">TP synthase</shortName>
        <shortName evidence="9">TPS</shortName>
        <ecNumber evidence="9">2.5.1.3</ecNumber>
    </recommendedName>
    <alternativeName>
        <fullName evidence="9">Thiamine-phosphate pyrophosphorylase</fullName>
        <shortName evidence="9">TMP pyrophosphorylase</shortName>
        <shortName evidence="9">TMP-PPase</shortName>
    </alternativeName>
</protein>
<keyword evidence="4 9" id="KW-0460">Magnesium</keyword>
<dbReference type="InterPro" id="IPR022998">
    <property type="entry name" value="ThiamineP_synth_TenI"/>
</dbReference>
<feature type="binding site" evidence="9">
    <location>
        <position position="101"/>
    </location>
    <ligand>
        <name>Mg(2+)</name>
        <dbReference type="ChEBI" id="CHEBI:18420"/>
    </ligand>
</feature>
<gene>
    <name evidence="9" type="primary">thiE</name>
    <name evidence="13" type="ORF">C7446_0069</name>
</gene>
<dbReference type="EC" id="2.5.1.3" evidence="9"/>
<evidence type="ECO:0000256" key="3">
    <source>
        <dbReference type="ARBA" id="ARBA00022723"/>
    </source>
</evidence>
<organism evidence="13 14">
    <name type="scientific">Kushneria sinocarnis</name>
    <dbReference type="NCBI Taxonomy" id="595502"/>
    <lineage>
        <taxon>Bacteria</taxon>
        <taxon>Pseudomonadati</taxon>
        <taxon>Pseudomonadota</taxon>
        <taxon>Gammaproteobacteria</taxon>
        <taxon>Oceanospirillales</taxon>
        <taxon>Halomonadaceae</taxon>
        <taxon>Kushneria</taxon>
    </lineage>
</organism>
<keyword evidence="2 9" id="KW-0808">Transferase</keyword>
<dbReference type="Gene3D" id="3.20.20.70">
    <property type="entry name" value="Aldolase class I"/>
    <property type="match status" value="1"/>
</dbReference>
<evidence type="ECO:0000256" key="6">
    <source>
        <dbReference type="ARBA" id="ARBA00047334"/>
    </source>
</evidence>
<dbReference type="AlphaFoldDB" id="A0A420X0I3"/>
<comment type="catalytic activity">
    <reaction evidence="7 9 10">
        <text>2-(2-carboxy-4-methylthiazol-5-yl)ethyl phosphate + 4-amino-2-methyl-5-(diphosphooxymethyl)pyrimidine + 2 H(+) = thiamine phosphate + CO2 + diphosphate</text>
        <dbReference type="Rhea" id="RHEA:47848"/>
        <dbReference type="ChEBI" id="CHEBI:15378"/>
        <dbReference type="ChEBI" id="CHEBI:16526"/>
        <dbReference type="ChEBI" id="CHEBI:33019"/>
        <dbReference type="ChEBI" id="CHEBI:37575"/>
        <dbReference type="ChEBI" id="CHEBI:57841"/>
        <dbReference type="ChEBI" id="CHEBI:62890"/>
        <dbReference type="EC" id="2.5.1.3"/>
    </reaction>
</comment>
<comment type="caution">
    <text evidence="9">Lacks conserved residue(s) required for the propagation of feature annotation.</text>
</comment>
<reference evidence="13 14" key="1">
    <citation type="submission" date="2018-10" db="EMBL/GenBank/DDBJ databases">
        <title>Genomic Encyclopedia of Type Strains, Phase IV (KMG-IV): sequencing the most valuable type-strain genomes for metagenomic binning, comparative biology and taxonomic classification.</title>
        <authorList>
            <person name="Goeker M."/>
        </authorList>
    </citation>
    <scope>NUCLEOTIDE SEQUENCE [LARGE SCALE GENOMIC DNA]</scope>
    <source>
        <strain evidence="13 14">DSM 23229</strain>
    </source>
</reference>
<evidence type="ECO:0000256" key="11">
    <source>
        <dbReference type="RuleBase" id="RU004253"/>
    </source>
</evidence>
<dbReference type="CDD" id="cd00564">
    <property type="entry name" value="TMP_TenI"/>
    <property type="match status" value="1"/>
</dbReference>
<dbReference type="Pfam" id="PF02581">
    <property type="entry name" value="TMP-TENI"/>
    <property type="match status" value="1"/>
</dbReference>
<dbReference type="HAMAP" id="MF_00097">
    <property type="entry name" value="TMP_synthase"/>
    <property type="match status" value="1"/>
</dbReference>
<dbReference type="GO" id="GO:0004789">
    <property type="term" value="F:thiamine-phosphate diphosphorylase activity"/>
    <property type="evidence" value="ECO:0007669"/>
    <property type="project" value="UniProtKB-UniRule"/>
</dbReference>
<evidence type="ECO:0000259" key="12">
    <source>
        <dbReference type="Pfam" id="PF02581"/>
    </source>
</evidence>
<evidence type="ECO:0000256" key="5">
    <source>
        <dbReference type="ARBA" id="ARBA00022977"/>
    </source>
</evidence>
<comment type="pathway">
    <text evidence="1 9 11">Cofactor biosynthesis; thiamine diphosphate biosynthesis; thiamine phosphate from 4-amino-2-methyl-5-diphosphomethylpyrimidine and 4-methyl-5-(2-phosphoethyl)-thiazole: step 1/1.</text>
</comment>
<feature type="binding site" evidence="9">
    <location>
        <position position="150"/>
    </location>
    <ligand>
        <name>4-amino-2-methyl-5-(diphosphooxymethyl)pyrimidine</name>
        <dbReference type="ChEBI" id="CHEBI:57841"/>
    </ligand>
</feature>
<name>A0A420X0I3_9GAMM</name>
<dbReference type="NCBIfam" id="TIGR00693">
    <property type="entry name" value="thiE"/>
    <property type="match status" value="1"/>
</dbReference>
<evidence type="ECO:0000256" key="1">
    <source>
        <dbReference type="ARBA" id="ARBA00005165"/>
    </source>
</evidence>
<comment type="similarity">
    <text evidence="9 10">Belongs to the thiamine-phosphate synthase family.</text>
</comment>
<dbReference type="EMBL" id="RBIN01000001">
    <property type="protein sequence ID" value="RKR07260.1"/>
    <property type="molecule type" value="Genomic_DNA"/>
</dbReference>
<evidence type="ECO:0000256" key="4">
    <source>
        <dbReference type="ARBA" id="ARBA00022842"/>
    </source>
</evidence>
<evidence type="ECO:0000313" key="13">
    <source>
        <dbReference type="EMBL" id="RKR07260.1"/>
    </source>
</evidence>
<evidence type="ECO:0000256" key="9">
    <source>
        <dbReference type="HAMAP-Rule" id="MF_00097"/>
    </source>
</evidence>
<dbReference type="GO" id="GO:0009229">
    <property type="term" value="P:thiamine diphosphate biosynthetic process"/>
    <property type="evidence" value="ECO:0007669"/>
    <property type="project" value="UniProtKB-UniRule"/>
</dbReference>
<comment type="cofactor">
    <cofactor evidence="9">
        <name>Mg(2+)</name>
        <dbReference type="ChEBI" id="CHEBI:18420"/>
    </cofactor>
    <text evidence="9">Binds 1 Mg(2+) ion per subunit.</text>
</comment>